<dbReference type="AlphaFoldDB" id="A0A246J180"/>
<dbReference type="SUPFAM" id="SSF49344">
    <property type="entry name" value="CBD9-like"/>
    <property type="match status" value="1"/>
</dbReference>
<dbReference type="CDD" id="cd09618">
    <property type="entry name" value="CBM9_like_2"/>
    <property type="match status" value="1"/>
</dbReference>
<dbReference type="EMBL" id="NIOF01000011">
    <property type="protein sequence ID" value="OWQ86222.1"/>
    <property type="molecule type" value="Genomic_DNA"/>
</dbReference>
<sequence>MLAVALMPLLLIGVLLGLPVRAQGPAHADEAAARVPPPTALQVLRVKGDAEVVLDGTLDEEIWSRVPTHDRFVQLQPRDRQEARWRTTVQVIIDRGALIVGIRAFDPAPEAIRAPLVRRDRVARSQDYVAVFIDPVGLRRSAQFVRVSASGIVADGLYSARDAAENLAPDFDVQAAARRLPDGYSVELRIPFAELRYPLEGGQPWRLMVTRSVPRGENALWVSAPLTSDALHLLAEMPPIAAADDLVDELRDRGFLRVRPELTWRRTQARAADGRTTSDNEALLGVSVKWRPRADWIVDGMVNPDFSQVELDQPQLSGNVRYALRQAEKRPFFLESLDVTGQGQGNEDGSARGLAAFYSRALANPRWGLRATWRGADGDATALAVRDKGGGTMLRPYAYGTIEAPVQAPSSAAFLRRRWQLGDLGVATLLSNRDYGGGRYNRVGGASVEGELGSDWQWRAQGLLSSTTADLNDDDMLEATRARSGHYLWVDLQHRSERWASRLHLEEISPRFANDNGFVNQSGIRRVSYELNRRLGVMPMGWFEADEFELQLALQETRTMADDRHGVPSGERADRSISPGIWFSGPRMLDAWMHANARSIRNETGGRLHEERTLDFGMTINPSAWFATLRLEWESGRMLDVDADRIVNGRTGRTEMLLRVPLPGGTALEAAPLLSWSRLDRPGGGRSLDEWAGRLLTVFQWSAEHSVRLILQRQRSTREEEPNLLSATRSTADTRSFIYQHRQPRGTVLAFGVTDTRAAPSGRRNTEWFAKYSVDFWR</sequence>
<keyword evidence="2" id="KW-1185">Reference proteome</keyword>
<dbReference type="OrthoDB" id="9786766at2"/>
<proteinExistence type="predicted"/>
<gene>
    <name evidence="1" type="ORF">CDN99_20520</name>
</gene>
<evidence type="ECO:0008006" key="3">
    <source>
        <dbReference type="Google" id="ProtNLM"/>
    </source>
</evidence>
<dbReference type="Gene3D" id="2.60.40.1190">
    <property type="match status" value="1"/>
</dbReference>
<dbReference type="Proteomes" id="UP000197468">
    <property type="component" value="Unassembled WGS sequence"/>
</dbReference>
<reference evidence="1 2" key="1">
    <citation type="journal article" date="2008" name="Int. J. Syst. Evol. Microbiol.">
        <title>Description of Roseateles aquatilis sp. nov. and Roseateles terrae sp. nov., in the class Betaproteobacteria, and emended description of the genus Roseateles.</title>
        <authorList>
            <person name="Gomila M."/>
            <person name="Bowien B."/>
            <person name="Falsen E."/>
            <person name="Moore E.R."/>
            <person name="Lalucat J."/>
        </authorList>
    </citation>
    <scope>NUCLEOTIDE SEQUENCE [LARGE SCALE GENOMIC DNA]</scope>
    <source>
        <strain evidence="1 2">CCUG 48205</strain>
    </source>
</reference>
<protein>
    <recommendedName>
        <fullName evidence="3">Carbohydrate-binding domain-containing protein</fullName>
    </recommendedName>
</protein>
<evidence type="ECO:0000313" key="2">
    <source>
        <dbReference type="Proteomes" id="UP000197468"/>
    </source>
</evidence>
<comment type="caution">
    <text evidence="1">The sequence shown here is derived from an EMBL/GenBank/DDBJ whole genome shotgun (WGS) entry which is preliminary data.</text>
</comment>
<accession>A0A246J180</accession>
<name>A0A246J180_9BURK</name>
<dbReference type="RefSeq" id="WP_088386771.1">
    <property type="nucleotide sequence ID" value="NZ_NIOF01000011.1"/>
</dbReference>
<organism evidence="1 2">
    <name type="scientific">Roseateles aquatilis</name>
    <dbReference type="NCBI Taxonomy" id="431061"/>
    <lineage>
        <taxon>Bacteria</taxon>
        <taxon>Pseudomonadati</taxon>
        <taxon>Pseudomonadota</taxon>
        <taxon>Betaproteobacteria</taxon>
        <taxon>Burkholderiales</taxon>
        <taxon>Sphaerotilaceae</taxon>
        <taxon>Roseateles</taxon>
    </lineage>
</organism>
<evidence type="ECO:0000313" key="1">
    <source>
        <dbReference type="EMBL" id="OWQ86222.1"/>
    </source>
</evidence>